<feature type="region of interest" description="Disordered" evidence="1">
    <location>
        <begin position="108"/>
        <end position="142"/>
    </location>
</feature>
<dbReference type="InterPro" id="IPR043128">
    <property type="entry name" value="Rev_trsase/Diguanyl_cyclase"/>
</dbReference>
<dbReference type="InterPro" id="IPR036397">
    <property type="entry name" value="RNaseH_sf"/>
</dbReference>
<dbReference type="InterPro" id="IPR000477">
    <property type="entry name" value="RT_dom"/>
</dbReference>
<feature type="compositionally biased region" description="Basic and acidic residues" evidence="1">
    <location>
        <begin position="124"/>
        <end position="142"/>
    </location>
</feature>
<dbReference type="PANTHER" id="PTHR48475:SF1">
    <property type="entry name" value="RNASE H TYPE-1 DOMAIN-CONTAINING PROTEIN"/>
    <property type="match status" value="1"/>
</dbReference>
<feature type="domain" description="Integrase catalytic" evidence="3">
    <location>
        <begin position="1341"/>
        <end position="1441"/>
    </location>
</feature>
<protein>
    <submittedName>
        <fullName evidence="4">Uncharacterized protein</fullName>
    </submittedName>
</protein>
<dbReference type="GO" id="GO:0004523">
    <property type="term" value="F:RNA-DNA hybrid ribonuclease activity"/>
    <property type="evidence" value="ECO:0007669"/>
    <property type="project" value="InterPro"/>
</dbReference>
<reference evidence="4" key="1">
    <citation type="submission" date="2018-02" db="EMBL/GenBank/DDBJ databases">
        <authorList>
            <person name="Cohen D.B."/>
            <person name="Kent A.D."/>
        </authorList>
    </citation>
    <scope>NUCLEOTIDE SEQUENCE</scope>
</reference>
<dbReference type="CDD" id="cd09279">
    <property type="entry name" value="RNase_HI_like"/>
    <property type="match status" value="1"/>
</dbReference>
<dbReference type="Pfam" id="PF17921">
    <property type="entry name" value="Integrase_H2C2"/>
    <property type="match status" value="1"/>
</dbReference>
<dbReference type="Pfam" id="PF17919">
    <property type="entry name" value="RT_RNaseH_2"/>
    <property type="match status" value="1"/>
</dbReference>
<dbReference type="PROSITE" id="PS50994">
    <property type="entry name" value="INTEGRASE"/>
    <property type="match status" value="1"/>
</dbReference>
<organism evidence="4">
    <name type="scientific">Fagus sylvatica</name>
    <name type="common">Beechnut</name>
    <dbReference type="NCBI Taxonomy" id="28930"/>
    <lineage>
        <taxon>Eukaryota</taxon>
        <taxon>Viridiplantae</taxon>
        <taxon>Streptophyta</taxon>
        <taxon>Embryophyta</taxon>
        <taxon>Tracheophyta</taxon>
        <taxon>Spermatophyta</taxon>
        <taxon>Magnoliopsida</taxon>
        <taxon>eudicotyledons</taxon>
        <taxon>Gunneridae</taxon>
        <taxon>Pentapetalae</taxon>
        <taxon>rosids</taxon>
        <taxon>fabids</taxon>
        <taxon>Fagales</taxon>
        <taxon>Fagaceae</taxon>
        <taxon>Fagus</taxon>
    </lineage>
</organism>
<dbReference type="InterPro" id="IPR001584">
    <property type="entry name" value="Integrase_cat-core"/>
</dbReference>
<name>A0A2N9IX63_FAGSY</name>
<feature type="domain" description="RNase H type-1" evidence="2">
    <location>
        <begin position="1055"/>
        <end position="1184"/>
    </location>
</feature>
<dbReference type="FunFam" id="3.30.70.270:FF:000020">
    <property type="entry name" value="Transposon Tf2-6 polyprotein-like Protein"/>
    <property type="match status" value="1"/>
</dbReference>
<dbReference type="Pfam" id="PF13456">
    <property type="entry name" value="RVT_3"/>
    <property type="match status" value="1"/>
</dbReference>
<dbReference type="PANTHER" id="PTHR48475">
    <property type="entry name" value="RIBONUCLEASE H"/>
    <property type="match status" value="1"/>
</dbReference>
<dbReference type="GO" id="GO:0015074">
    <property type="term" value="P:DNA integration"/>
    <property type="evidence" value="ECO:0007669"/>
    <property type="project" value="InterPro"/>
</dbReference>
<dbReference type="InterPro" id="IPR012337">
    <property type="entry name" value="RNaseH-like_sf"/>
</dbReference>
<dbReference type="Gene3D" id="3.30.420.10">
    <property type="entry name" value="Ribonuclease H-like superfamily/Ribonuclease H"/>
    <property type="match status" value="3"/>
</dbReference>
<evidence type="ECO:0000256" key="1">
    <source>
        <dbReference type="SAM" id="MobiDB-lite"/>
    </source>
</evidence>
<dbReference type="InterPro" id="IPR043502">
    <property type="entry name" value="DNA/RNA_pol_sf"/>
</dbReference>
<dbReference type="SUPFAM" id="SSF56672">
    <property type="entry name" value="DNA/RNA polymerases"/>
    <property type="match status" value="1"/>
</dbReference>
<dbReference type="Gene3D" id="3.10.10.10">
    <property type="entry name" value="HIV Type 1 Reverse Transcriptase, subunit A, domain 1"/>
    <property type="match status" value="1"/>
</dbReference>
<evidence type="ECO:0000259" key="2">
    <source>
        <dbReference type="PROSITE" id="PS50879"/>
    </source>
</evidence>
<dbReference type="Gene3D" id="1.10.340.70">
    <property type="match status" value="1"/>
</dbReference>
<sequence length="1572" mass="180052">MSWFQNMKVPHKFKAPDLEKYSGTDDPMIHLQMYCRKMACYAGNEPLLILTFQDTLTGQAAVWFSRLKKMTCWKEFADMFLAQYGLNVHSSPDRFGLQRMEKKRCREEQKDSGHFSITGTGRATCKEDPSQEKGRKISDDKQEQWEVETSPSYLHMARQYDDPPPRDFDPNATYHGILKFEGVLNIKTNPFPNHPEGGVSAILVEEVDCIDLSTIQVPWKKLFYALKAQSYLDLVEACYEELSKGICKYHSNAHEHNLEDCEDFKKKIASLCERGIIQKKITDLARECMMINQIVTTRGIENKVEEAEVDNLSSGFGGITRNGRCYTSEELEKTRKELGKDVEDPLKKKITEGEAHVPKDITAPSFENMVTAVLAINRLTISDDELPLEGRGHVKALHITMKTRERIVAKVLIDNGSALNVCPMSTLDKLGIDQSSVRASNMIIKAFDGTRREAMVVNSWSDTIFSPLEDEVYYCFKFVSVIHKVAAVKHEMPKAIMAVAREFIRLNFQPGKGLGSSNQGIPAMIAVKENKDGYGLSYIPTRKDHQQAFEMRRLKTLAKVKGGKMPEKNMVIPYIRTTFSAPTMVIHPDEIVKLEDEEEEELILLFAEDFEVNTATCEEIIPPPIRLYEPGEIARKWTVMPLPRMISVELIALLKEYRDIFAWSYQDMHGLDTDIVVHQISLKPECKPVRQLLHRIKPETILKIKEEVEKQLNAGFLSTVTYSDWVANIVLVPKKDGKVQMCIDYQDLNRASPKDNFPLPHIDTLVDNTATNVVFSFMDGFSGYNQIKMANEDNLKIAFITHWGTFVYDVMSFDLKNARATYQCAMVTLFHNMIHQEIEVYVDDMIAKSCTLEGHLVDLLKLFQRLRKYRLRLNPNKCIFGVTSRKLLGFIVNGRGIKINPSKVQAIWSMPTLKIEKEIWSFLGRINYIARFIAQLTATCEPLLKLLRKDVKIEWTEDCQKAFDKFKEYLLSPPILVPPTTRRPLILYLIVQEVFMGYMLGQQDEAGKKEQTIYYLSKKFTELETRYVLVEKTCSTRANGCRIPNEDVMEIDEDSLCRWKLYFDGVANATRSRIGAILIPPKGQQTPITVKLGFDFTNNMTEYEACIVGLQAALEFGTYELDVFGDSLLIVSQTNGEWKVRDPKLILYQTYISQLILKFKYVTFTYTPRAHNHFADALATLANLIKLSEGDDVQPLQIETSGVATYCVCIEECMSVEAELDGKPWYHNIKCFVQSREYPAEKTENENYIHAEEANQLIDEMHVGLMGAHANGPFLAKKIMRAGYYWLTMESDCMKHVQACHNCQMYQNCKNAPPQYLHTLATPWPFSAWGMDVIGAITPKSSNGYEFILVAIDYFTKWVEACSFKNLYQQYKIMHHNSTPYRPKMNGSVEATNKNVKRILSKMIETYKDWHEQLPYALCTCRTSIRTSTGATPYSLVYGMEAVLPIEVEIPSLRILSQIELDKAEWTQARYKQLNFIDEKRMTTLCHGQLYQRRIEKANNKKTHLRMFKPRDLVLKKLNMVITDLRGKFAASYEGPYVVKKALSGGALILADMDDEEFLAPINLDSIIKYYV</sequence>
<dbReference type="InterPro" id="IPR041577">
    <property type="entry name" value="RT_RNaseH_2"/>
</dbReference>
<dbReference type="EMBL" id="OIVN01006294">
    <property type="protein sequence ID" value="SPD29976.1"/>
    <property type="molecule type" value="Genomic_DNA"/>
</dbReference>
<dbReference type="InterPro" id="IPR002156">
    <property type="entry name" value="RNaseH_domain"/>
</dbReference>
<evidence type="ECO:0000313" key="4">
    <source>
        <dbReference type="EMBL" id="SPD29976.1"/>
    </source>
</evidence>
<dbReference type="SUPFAM" id="SSF53098">
    <property type="entry name" value="Ribonuclease H-like"/>
    <property type="match status" value="2"/>
</dbReference>
<dbReference type="InterPro" id="IPR041588">
    <property type="entry name" value="Integrase_H2C2"/>
</dbReference>
<dbReference type="CDD" id="cd01647">
    <property type="entry name" value="RT_LTR"/>
    <property type="match status" value="1"/>
</dbReference>
<dbReference type="Pfam" id="PF00078">
    <property type="entry name" value="RVT_1"/>
    <property type="match status" value="1"/>
</dbReference>
<dbReference type="PROSITE" id="PS50879">
    <property type="entry name" value="RNASE_H_1"/>
    <property type="match status" value="1"/>
</dbReference>
<dbReference type="GO" id="GO:0003676">
    <property type="term" value="F:nucleic acid binding"/>
    <property type="evidence" value="ECO:0007669"/>
    <property type="project" value="InterPro"/>
</dbReference>
<dbReference type="Gene3D" id="3.30.70.270">
    <property type="match status" value="2"/>
</dbReference>
<gene>
    <name evidence="4" type="ORF">FSB_LOCUS57858</name>
</gene>
<evidence type="ECO:0000259" key="3">
    <source>
        <dbReference type="PROSITE" id="PS50994"/>
    </source>
</evidence>
<accession>A0A2N9IX63</accession>
<proteinExistence type="predicted"/>